<keyword evidence="4" id="KW-1185">Reference proteome</keyword>
<dbReference type="Pfam" id="PF05016">
    <property type="entry name" value="ParE_toxin"/>
    <property type="match status" value="1"/>
</dbReference>
<dbReference type="EMBL" id="PUEJ01000006">
    <property type="protein sequence ID" value="PRH86145.1"/>
    <property type="molecule type" value="Genomic_DNA"/>
</dbReference>
<comment type="similarity">
    <text evidence="1">Belongs to the RelE toxin family.</text>
</comment>
<dbReference type="Proteomes" id="UP000237682">
    <property type="component" value="Unassembled WGS sequence"/>
</dbReference>
<dbReference type="InterPro" id="IPR035093">
    <property type="entry name" value="RelE/ParE_toxin_dom_sf"/>
</dbReference>
<dbReference type="AlphaFoldDB" id="A0A2S9Q9X3"/>
<dbReference type="Gene3D" id="3.30.2310.20">
    <property type="entry name" value="RelE-like"/>
    <property type="match status" value="1"/>
</dbReference>
<name>A0A2S9Q9X3_9HYPH</name>
<reference evidence="3 4" key="1">
    <citation type="submission" date="2018-02" db="EMBL/GenBank/DDBJ databases">
        <title>Whole genome sequencing of endophytic bacterium.</title>
        <authorList>
            <person name="Eedara R."/>
            <person name="Podile A.R."/>
        </authorList>
    </citation>
    <scope>NUCLEOTIDE SEQUENCE [LARGE SCALE GENOMIC DNA]</scope>
    <source>
        <strain evidence="3 4">RP1T</strain>
    </source>
</reference>
<keyword evidence="2" id="KW-1277">Toxin-antitoxin system</keyword>
<evidence type="ECO:0000313" key="4">
    <source>
        <dbReference type="Proteomes" id="UP000237682"/>
    </source>
</evidence>
<dbReference type="InterPro" id="IPR051803">
    <property type="entry name" value="TA_system_RelE-like_toxin"/>
</dbReference>
<dbReference type="RefSeq" id="WP_146126946.1">
    <property type="nucleotide sequence ID" value="NZ_PUEJ01000006.1"/>
</dbReference>
<gene>
    <name evidence="3" type="ORF">C5L14_18010</name>
</gene>
<sequence>MADEPLWKVRWMRPALDGLAGVIAYLADKNPDAAERIVLRLRQRAASLAHTPEQGRPGRLAGTRELSVAGTPYILFYRLRRGIVEIIRVHHSLQKWPPDS</sequence>
<proteinExistence type="inferred from homology"/>
<evidence type="ECO:0000313" key="3">
    <source>
        <dbReference type="EMBL" id="PRH86145.1"/>
    </source>
</evidence>
<evidence type="ECO:0000256" key="1">
    <source>
        <dbReference type="ARBA" id="ARBA00006226"/>
    </source>
</evidence>
<accession>A0A2S9Q9X3</accession>
<dbReference type="PANTHER" id="PTHR33755">
    <property type="entry name" value="TOXIN PARE1-RELATED"/>
    <property type="match status" value="1"/>
</dbReference>
<evidence type="ECO:0000256" key="2">
    <source>
        <dbReference type="ARBA" id="ARBA00022649"/>
    </source>
</evidence>
<comment type="caution">
    <text evidence="3">The sequence shown here is derived from an EMBL/GenBank/DDBJ whole genome shotgun (WGS) entry which is preliminary data.</text>
</comment>
<protein>
    <submittedName>
        <fullName evidence="3">Type II toxin-antitoxin system mRNA interferase toxin, RelE/StbE family</fullName>
    </submittedName>
</protein>
<dbReference type="OrthoDB" id="595470at2"/>
<dbReference type="InterPro" id="IPR007712">
    <property type="entry name" value="RelE/ParE_toxin"/>
</dbReference>
<organism evidence="3 4">
    <name type="scientific">Labrys okinawensis</name>
    <dbReference type="NCBI Taxonomy" id="346911"/>
    <lineage>
        <taxon>Bacteria</taxon>
        <taxon>Pseudomonadati</taxon>
        <taxon>Pseudomonadota</taxon>
        <taxon>Alphaproteobacteria</taxon>
        <taxon>Hyphomicrobiales</taxon>
        <taxon>Xanthobacteraceae</taxon>
        <taxon>Labrys</taxon>
    </lineage>
</organism>